<comment type="caution">
    <text evidence="20">The sequence shown here is derived from an EMBL/GenBank/DDBJ whole genome shotgun (WGS) entry which is preliminary data.</text>
</comment>
<keyword evidence="10 18" id="KW-1133">Transmembrane helix</keyword>
<evidence type="ECO:0000256" key="11">
    <source>
        <dbReference type="ARBA" id="ARBA00023002"/>
    </source>
</evidence>
<evidence type="ECO:0000256" key="12">
    <source>
        <dbReference type="ARBA" id="ARBA00023098"/>
    </source>
</evidence>
<evidence type="ECO:0000256" key="15">
    <source>
        <dbReference type="ARBA" id="ARBA00051495"/>
    </source>
</evidence>
<dbReference type="EC" id="1.3.1.93" evidence="4"/>
<protein>
    <recommendedName>
        <fullName evidence="4">very-long-chain enoyl-CoA reductase</fullName>
        <ecNumber evidence="4">1.3.1.93</ecNumber>
    </recommendedName>
</protein>
<dbReference type="Pfam" id="PF02544">
    <property type="entry name" value="Steroid_dh"/>
    <property type="match status" value="1"/>
</dbReference>
<evidence type="ECO:0000256" key="1">
    <source>
        <dbReference type="ARBA" id="ARBA00004477"/>
    </source>
</evidence>
<evidence type="ECO:0000313" key="20">
    <source>
        <dbReference type="EMBL" id="KAJ1976086.1"/>
    </source>
</evidence>
<dbReference type="Proteomes" id="UP001151582">
    <property type="component" value="Unassembled WGS sequence"/>
</dbReference>
<dbReference type="InterPro" id="IPR039357">
    <property type="entry name" value="SRD5A/TECR"/>
</dbReference>
<proteinExistence type="inferred from homology"/>
<dbReference type="GO" id="GO:0102758">
    <property type="term" value="F:very-long-chain enoyl-CoA reductase activity"/>
    <property type="evidence" value="ECO:0007669"/>
    <property type="project" value="UniProtKB-EC"/>
</dbReference>
<evidence type="ECO:0000256" key="8">
    <source>
        <dbReference type="ARBA" id="ARBA00022832"/>
    </source>
</evidence>
<reference evidence="20" key="1">
    <citation type="submission" date="2022-07" db="EMBL/GenBank/DDBJ databases">
        <title>Phylogenomic reconstructions and comparative analyses of Kickxellomycotina fungi.</title>
        <authorList>
            <person name="Reynolds N.K."/>
            <person name="Stajich J.E."/>
            <person name="Barry K."/>
            <person name="Grigoriev I.V."/>
            <person name="Crous P."/>
            <person name="Smith M.E."/>
        </authorList>
    </citation>
    <scope>NUCLEOTIDE SEQUENCE</scope>
    <source>
        <strain evidence="20">RSA 567</strain>
    </source>
</reference>
<keyword evidence="8" id="KW-0276">Fatty acid metabolism</keyword>
<feature type="transmembrane region" description="Helical" evidence="18">
    <location>
        <begin position="200"/>
        <end position="219"/>
    </location>
</feature>
<dbReference type="FunFam" id="1.20.120.1630:FF:000010">
    <property type="entry name" value="Steroid alpha reductase family protein"/>
    <property type="match status" value="1"/>
</dbReference>
<keyword evidence="13 18" id="KW-0472">Membrane</keyword>
<dbReference type="InterPro" id="IPR029071">
    <property type="entry name" value="Ubiquitin-like_domsf"/>
</dbReference>
<feature type="transmembrane region" description="Helical" evidence="18">
    <location>
        <begin position="266"/>
        <end position="285"/>
    </location>
</feature>
<evidence type="ECO:0000256" key="13">
    <source>
        <dbReference type="ARBA" id="ARBA00023136"/>
    </source>
</evidence>
<evidence type="ECO:0000256" key="2">
    <source>
        <dbReference type="ARBA" id="ARBA00005194"/>
    </source>
</evidence>
<dbReference type="PANTHER" id="PTHR10556:SF28">
    <property type="entry name" value="VERY-LONG-CHAIN ENOYL-COA REDUCTASE"/>
    <property type="match status" value="1"/>
</dbReference>
<dbReference type="Gene3D" id="3.10.20.90">
    <property type="entry name" value="Phosphatidylinositol 3-kinase Catalytic Subunit, Chain A, domain 1"/>
    <property type="match status" value="1"/>
</dbReference>
<evidence type="ECO:0000256" key="9">
    <source>
        <dbReference type="ARBA" id="ARBA00022857"/>
    </source>
</evidence>
<evidence type="ECO:0000256" key="7">
    <source>
        <dbReference type="ARBA" id="ARBA00022824"/>
    </source>
</evidence>
<keyword evidence="6 18" id="KW-0812">Transmembrane</keyword>
<comment type="catalytic activity">
    <reaction evidence="15">
        <text>a very-long-chain 2,3-saturated fatty acyl-CoA + NADP(+) = a very-long-chain (2E)-enoyl-CoA + NADPH + H(+)</text>
        <dbReference type="Rhea" id="RHEA:14473"/>
        <dbReference type="ChEBI" id="CHEBI:15378"/>
        <dbReference type="ChEBI" id="CHEBI:57783"/>
        <dbReference type="ChEBI" id="CHEBI:58349"/>
        <dbReference type="ChEBI" id="CHEBI:83724"/>
        <dbReference type="ChEBI" id="CHEBI:83728"/>
        <dbReference type="EC" id="1.3.1.93"/>
    </reaction>
</comment>
<evidence type="ECO:0000256" key="17">
    <source>
        <dbReference type="SAM" id="MobiDB-lite"/>
    </source>
</evidence>
<dbReference type="Pfam" id="PF00240">
    <property type="entry name" value="ubiquitin"/>
    <property type="match status" value="1"/>
</dbReference>
<keyword evidence="11 20" id="KW-0560">Oxidoreductase</keyword>
<evidence type="ECO:0000256" key="10">
    <source>
        <dbReference type="ARBA" id="ARBA00022989"/>
    </source>
</evidence>
<sequence>MQITVEKRHRQPAGAAPASDGSKRGGPFPLTLDVKADTTVQTVKALVAQAVPQLSPTRQRLTYDGTPLLDDQSKLADVKIGEGAVLHVKDLGPQIGWRTTFICEYLGPFLANPLFYFGSRYVYGQAVQHSTMQTVALVMFEAHFIKRLYETVCVHRFSNGTMPLANLVKNTAYYTLIAGVNIGYWVYGPWAAAPAQRSPLFTAFCVGLFLFAEVSNYITHINLRNLRPPGTRVRRIPRGYGFALVSCPNYFFEVLGWVAFTLYTQSWASLAFTVVGAVQMYAWAVKKHRNYRREFPDYPRNRAAMFPFVA</sequence>
<evidence type="ECO:0000256" key="6">
    <source>
        <dbReference type="ARBA" id="ARBA00022692"/>
    </source>
</evidence>
<evidence type="ECO:0000256" key="14">
    <source>
        <dbReference type="ARBA" id="ARBA00023160"/>
    </source>
</evidence>
<dbReference type="PROSITE" id="PS50244">
    <property type="entry name" value="S5A_REDUCTASE"/>
    <property type="match status" value="1"/>
</dbReference>
<organism evidence="20 21">
    <name type="scientific">Dimargaris verticillata</name>
    <dbReference type="NCBI Taxonomy" id="2761393"/>
    <lineage>
        <taxon>Eukaryota</taxon>
        <taxon>Fungi</taxon>
        <taxon>Fungi incertae sedis</taxon>
        <taxon>Zoopagomycota</taxon>
        <taxon>Kickxellomycotina</taxon>
        <taxon>Dimargaritomycetes</taxon>
        <taxon>Dimargaritales</taxon>
        <taxon>Dimargaritaceae</taxon>
        <taxon>Dimargaris</taxon>
    </lineage>
</organism>
<dbReference type="PANTHER" id="PTHR10556">
    <property type="entry name" value="3-OXO-5-ALPHA-STEROID 4-DEHYDROGENASE"/>
    <property type="match status" value="1"/>
</dbReference>
<feature type="region of interest" description="Disordered" evidence="17">
    <location>
        <begin position="1"/>
        <end position="28"/>
    </location>
</feature>
<evidence type="ECO:0000313" key="21">
    <source>
        <dbReference type="Proteomes" id="UP001151582"/>
    </source>
</evidence>
<dbReference type="EMBL" id="JANBQB010000465">
    <property type="protein sequence ID" value="KAJ1976086.1"/>
    <property type="molecule type" value="Genomic_DNA"/>
</dbReference>
<dbReference type="Gene3D" id="1.20.120.1630">
    <property type="match status" value="1"/>
</dbReference>
<gene>
    <name evidence="20" type="primary">TSC13</name>
    <name evidence="20" type="ORF">H4R34_004107</name>
</gene>
<dbReference type="InterPro" id="IPR000626">
    <property type="entry name" value="Ubiquitin-like_dom"/>
</dbReference>
<comment type="subcellular location">
    <subcellularLocation>
        <location evidence="1">Endoplasmic reticulum membrane</location>
        <topology evidence="1">Multi-pass membrane protein</topology>
    </subcellularLocation>
</comment>
<dbReference type="SMART" id="SM00213">
    <property type="entry name" value="UBQ"/>
    <property type="match status" value="1"/>
</dbReference>
<evidence type="ECO:0000259" key="19">
    <source>
        <dbReference type="PROSITE" id="PS50053"/>
    </source>
</evidence>
<evidence type="ECO:0000256" key="18">
    <source>
        <dbReference type="SAM" id="Phobius"/>
    </source>
</evidence>
<dbReference type="GO" id="GO:0042761">
    <property type="term" value="P:very long-chain fatty acid biosynthetic process"/>
    <property type="evidence" value="ECO:0007669"/>
    <property type="project" value="TreeGrafter"/>
</dbReference>
<keyword evidence="14" id="KW-0275">Fatty acid biosynthesis</keyword>
<feature type="transmembrane region" description="Helical" evidence="18">
    <location>
        <begin position="240"/>
        <end position="260"/>
    </location>
</feature>
<dbReference type="SUPFAM" id="SSF54236">
    <property type="entry name" value="Ubiquitin-like"/>
    <property type="match status" value="1"/>
</dbReference>
<evidence type="ECO:0000256" key="3">
    <source>
        <dbReference type="ARBA" id="ARBA00007742"/>
    </source>
</evidence>
<name>A0A9W8EC02_9FUNG</name>
<dbReference type="GO" id="GO:0005789">
    <property type="term" value="C:endoplasmic reticulum membrane"/>
    <property type="evidence" value="ECO:0007669"/>
    <property type="project" value="UniProtKB-SubCell"/>
</dbReference>
<dbReference type="AlphaFoldDB" id="A0A9W8EC02"/>
<keyword evidence="21" id="KW-1185">Reference proteome</keyword>
<evidence type="ECO:0000256" key="16">
    <source>
        <dbReference type="ARBA" id="ARBA00058640"/>
    </source>
</evidence>
<feature type="transmembrane region" description="Helical" evidence="18">
    <location>
        <begin position="171"/>
        <end position="188"/>
    </location>
</feature>
<dbReference type="OrthoDB" id="540503at2759"/>
<keyword evidence="5" id="KW-0444">Lipid biosynthesis</keyword>
<comment type="pathway">
    <text evidence="2">Lipid metabolism; fatty acid biosynthesis.</text>
</comment>
<evidence type="ECO:0000256" key="5">
    <source>
        <dbReference type="ARBA" id="ARBA00022516"/>
    </source>
</evidence>
<keyword evidence="7" id="KW-0256">Endoplasmic reticulum</keyword>
<dbReference type="InterPro" id="IPR001104">
    <property type="entry name" value="3-oxo-5_a-steroid_4-DH_C"/>
</dbReference>
<dbReference type="PROSITE" id="PS50053">
    <property type="entry name" value="UBIQUITIN_2"/>
    <property type="match status" value="1"/>
</dbReference>
<accession>A0A9W8EC02</accession>
<keyword evidence="12" id="KW-0443">Lipid metabolism</keyword>
<comment type="similarity">
    <text evidence="3">Belongs to the steroid 5-alpha reductase family.</text>
</comment>
<keyword evidence="9" id="KW-0521">NADP</keyword>
<evidence type="ECO:0000256" key="4">
    <source>
        <dbReference type="ARBA" id="ARBA00012530"/>
    </source>
</evidence>
<comment type="function">
    <text evidence="16">Catalyzes the last of the four reactions of the long-chain fatty acids elongation cycle. This endoplasmic reticulum-bound enzymatic process, allows the addition of 2 carbons to the chain of long- and very long-chain fatty acids/VLCFAs per cycle. This enzyme reduces the trans-2,3-enoyl-CoA fatty acid intermediate to an acyl-CoA that can be further elongated by entering a new cycle of elongation. Thereby, it participates in the production of VLCFAs of different chain lengths that are involved in multiple biological processes as precursors of membrane lipids and lipid mediators.</text>
</comment>
<feature type="domain" description="Ubiquitin-like" evidence="19">
    <location>
        <begin position="1"/>
        <end position="88"/>
    </location>
</feature>